<keyword evidence="5 8" id="KW-1133">Transmembrane helix</keyword>
<dbReference type="InterPro" id="IPR049278">
    <property type="entry name" value="MS_channel_C"/>
</dbReference>
<comment type="subcellular location">
    <subcellularLocation>
        <location evidence="1">Cell membrane</location>
        <topology evidence="1">Multi-pass membrane protein</topology>
    </subcellularLocation>
</comment>
<dbReference type="Gene3D" id="1.10.287.1260">
    <property type="match status" value="1"/>
</dbReference>
<feature type="coiled-coil region" evidence="7">
    <location>
        <begin position="111"/>
        <end position="138"/>
    </location>
</feature>
<evidence type="ECO:0000256" key="2">
    <source>
        <dbReference type="ARBA" id="ARBA00008017"/>
    </source>
</evidence>
<dbReference type="InterPro" id="IPR006685">
    <property type="entry name" value="MscS_channel_2nd"/>
</dbReference>
<gene>
    <name evidence="12" type="ORF">LK996_03610</name>
</gene>
<dbReference type="SUPFAM" id="SSF50182">
    <property type="entry name" value="Sm-like ribonucleoproteins"/>
    <property type="match status" value="1"/>
</dbReference>
<dbReference type="InterPro" id="IPR010920">
    <property type="entry name" value="LSM_dom_sf"/>
</dbReference>
<reference evidence="12" key="1">
    <citation type="submission" date="2021-10" db="EMBL/GenBank/DDBJ databases">
        <authorList>
            <person name="Lyu M."/>
            <person name="Wang X."/>
            <person name="Meng X."/>
            <person name="Xu K."/>
        </authorList>
    </citation>
    <scope>NUCLEOTIDE SEQUENCE</scope>
    <source>
        <strain evidence="12">A6</strain>
    </source>
</reference>
<feature type="transmembrane region" description="Helical" evidence="8">
    <location>
        <begin position="530"/>
        <end position="551"/>
    </location>
</feature>
<dbReference type="Pfam" id="PF00924">
    <property type="entry name" value="MS_channel_2nd"/>
    <property type="match status" value="1"/>
</dbReference>
<accession>A0ABS8JF77</accession>
<dbReference type="PANTHER" id="PTHR30347">
    <property type="entry name" value="POTASSIUM CHANNEL RELATED"/>
    <property type="match status" value="1"/>
</dbReference>
<dbReference type="SUPFAM" id="SSF82861">
    <property type="entry name" value="Mechanosensitive channel protein MscS (YggB), transmembrane region"/>
    <property type="match status" value="1"/>
</dbReference>
<comment type="caution">
    <text evidence="12">The sequence shown here is derived from an EMBL/GenBank/DDBJ whole genome shotgun (WGS) entry which is preliminary data.</text>
</comment>
<feature type="transmembrane region" description="Helical" evidence="8">
    <location>
        <begin position="498"/>
        <end position="524"/>
    </location>
</feature>
<name>A0ABS8JF77_9GAMM</name>
<dbReference type="InterPro" id="IPR011066">
    <property type="entry name" value="MscS_channel_C_sf"/>
</dbReference>
<dbReference type="Proteomes" id="UP001165293">
    <property type="component" value="Unassembled WGS sequence"/>
</dbReference>
<evidence type="ECO:0000259" key="10">
    <source>
        <dbReference type="Pfam" id="PF00924"/>
    </source>
</evidence>
<evidence type="ECO:0000259" key="11">
    <source>
        <dbReference type="Pfam" id="PF21082"/>
    </source>
</evidence>
<dbReference type="RefSeq" id="WP_230525784.1">
    <property type="nucleotide sequence ID" value="NZ_JAJGAK010000001.1"/>
</dbReference>
<keyword evidence="3" id="KW-1003">Cell membrane</keyword>
<dbReference type="InterPro" id="IPR052702">
    <property type="entry name" value="MscS-like_channel"/>
</dbReference>
<feature type="domain" description="Mechanosensitive ion channel MscS C-terminal" evidence="11">
    <location>
        <begin position="616"/>
        <end position="697"/>
    </location>
</feature>
<evidence type="ECO:0000256" key="5">
    <source>
        <dbReference type="ARBA" id="ARBA00022989"/>
    </source>
</evidence>
<dbReference type="EMBL" id="JAJGAK010000001">
    <property type="protein sequence ID" value="MCC8362160.1"/>
    <property type="molecule type" value="Genomic_DNA"/>
</dbReference>
<feature type="domain" description="Mechanosensitive ion channel MscS" evidence="10">
    <location>
        <begin position="539"/>
        <end position="604"/>
    </location>
</feature>
<proteinExistence type="inferred from homology"/>
<evidence type="ECO:0000256" key="6">
    <source>
        <dbReference type="ARBA" id="ARBA00023136"/>
    </source>
</evidence>
<evidence type="ECO:0000313" key="13">
    <source>
        <dbReference type="Proteomes" id="UP001165293"/>
    </source>
</evidence>
<evidence type="ECO:0000256" key="9">
    <source>
        <dbReference type="SAM" id="SignalP"/>
    </source>
</evidence>
<organism evidence="12 13">
    <name type="scientific">Noviluteimonas lactosilytica</name>
    <dbReference type="NCBI Taxonomy" id="2888523"/>
    <lineage>
        <taxon>Bacteria</taxon>
        <taxon>Pseudomonadati</taxon>
        <taxon>Pseudomonadota</taxon>
        <taxon>Gammaproteobacteria</taxon>
        <taxon>Lysobacterales</taxon>
        <taxon>Lysobacteraceae</taxon>
        <taxon>Noviluteimonas</taxon>
    </lineage>
</organism>
<keyword evidence="6 8" id="KW-0472">Membrane</keyword>
<dbReference type="SUPFAM" id="SSF82689">
    <property type="entry name" value="Mechanosensitive channel protein MscS (YggB), C-terminal domain"/>
    <property type="match status" value="1"/>
</dbReference>
<feature type="transmembrane region" description="Helical" evidence="8">
    <location>
        <begin position="456"/>
        <end position="477"/>
    </location>
</feature>
<sequence length="704" mass="78321">MTEHVFPRWIIGLALGLMACLAHAQTPPSAPAPAPAPASTNALAIRVDALRAQLGPSTESLSQDRADFLRRQLLASLERRQDMVLAIRDVQRLSENPARTQAPPPQGVLALDDLRRDLQRIDEELASGERRHALLEQERTSMATQLANRVAAQRTLADQGAAPDVQALMKLEAELVESATAEVDMMIRLGEVQQAYAKAQRDAIAARLAQTRGREVAVTPADAAAVDARLRARGDELRRHMGATVVARERARNELASAPPSLPPLQLELLKERIANADIDLELAREALLNLSTEQIAWQTALRFYRDHDESALVDAARHGPELIQRLQRRHDYLDTLSDQLLARSGGLTTELAQNPDAPDAADKRALRDVFDERIRMVQLARFDENRLIDLVERMRADFDERASIYGWRERLRLGWAFVRDGVSRFWNFELFTVNQEIEVDGRKTQAPRGVIVGKVIQAPLLLVVGLFFAVKLTKWWERWRRRSGMDDGRVRLMRRWILALLIAACVLGSLVIAGIPLAAFAFIGGAVAIGIGFGMQSLFKNLISGVLVLLERPFRLGDVIEVGALRGQVVDIDLRTSVVRDADGADTLIPNSVLMEENVKNVTFRTRVQRQSLAVVVDGDSDPRTVSDAMREAAERHGQLRDDPEPTVLLEEFADNGLRFALIYWIELVPGMDRRRIASDLRLMILGAFADAGVKMAPPPKAH</sequence>
<comment type="similarity">
    <text evidence="2">Belongs to the MscS (TC 1.A.23) family.</text>
</comment>
<dbReference type="Gene3D" id="3.30.70.100">
    <property type="match status" value="1"/>
</dbReference>
<evidence type="ECO:0000256" key="8">
    <source>
        <dbReference type="SAM" id="Phobius"/>
    </source>
</evidence>
<keyword evidence="7" id="KW-0175">Coiled coil</keyword>
<dbReference type="PANTHER" id="PTHR30347:SF1">
    <property type="entry name" value="MECHANOSENSITIVE CHANNEL MSCK"/>
    <property type="match status" value="1"/>
</dbReference>
<dbReference type="InterPro" id="IPR011014">
    <property type="entry name" value="MscS_channel_TM-2"/>
</dbReference>
<protein>
    <submittedName>
        <fullName evidence="12">Mechanosensitive ion channel</fullName>
    </submittedName>
</protein>
<dbReference type="Pfam" id="PF21082">
    <property type="entry name" value="MS_channel_3rd"/>
    <property type="match status" value="1"/>
</dbReference>
<evidence type="ECO:0000256" key="4">
    <source>
        <dbReference type="ARBA" id="ARBA00022692"/>
    </source>
</evidence>
<feature type="chain" id="PRO_5046899084" evidence="9">
    <location>
        <begin position="25"/>
        <end position="704"/>
    </location>
</feature>
<evidence type="ECO:0000256" key="7">
    <source>
        <dbReference type="SAM" id="Coils"/>
    </source>
</evidence>
<dbReference type="Gene3D" id="2.30.30.60">
    <property type="match status" value="1"/>
</dbReference>
<keyword evidence="13" id="KW-1185">Reference proteome</keyword>
<evidence type="ECO:0000313" key="12">
    <source>
        <dbReference type="EMBL" id="MCC8362160.1"/>
    </source>
</evidence>
<keyword evidence="4 8" id="KW-0812">Transmembrane</keyword>
<dbReference type="InterPro" id="IPR023408">
    <property type="entry name" value="MscS_beta-dom_sf"/>
</dbReference>
<keyword evidence="9" id="KW-0732">Signal</keyword>
<feature type="signal peptide" evidence="9">
    <location>
        <begin position="1"/>
        <end position="24"/>
    </location>
</feature>
<evidence type="ECO:0000256" key="3">
    <source>
        <dbReference type="ARBA" id="ARBA00022475"/>
    </source>
</evidence>
<evidence type="ECO:0000256" key="1">
    <source>
        <dbReference type="ARBA" id="ARBA00004651"/>
    </source>
</evidence>